<proteinExistence type="predicted"/>
<reference evidence="4" key="1">
    <citation type="journal article" date="2014" name="Microb. Cell Fact.">
        <title>Exploiting Issatchenkia orientalis SD108 for succinic acid production.</title>
        <authorList>
            <person name="Xiao H."/>
            <person name="Shao Z."/>
            <person name="Jiang Y."/>
            <person name="Dole S."/>
            <person name="Zhao H."/>
        </authorList>
    </citation>
    <scope>NUCLEOTIDE SEQUENCE [LARGE SCALE GENOMIC DNA]</scope>
    <source>
        <strain evidence="4">SD108</strain>
    </source>
</reference>
<dbReference type="HOGENOM" id="CLU_3074235_0_0_1"/>
<organism evidence="3 4">
    <name type="scientific">Pichia kudriavzevii</name>
    <name type="common">Yeast</name>
    <name type="synonym">Issatchenkia orientalis</name>
    <dbReference type="NCBI Taxonomy" id="4909"/>
    <lineage>
        <taxon>Eukaryota</taxon>
        <taxon>Fungi</taxon>
        <taxon>Dikarya</taxon>
        <taxon>Ascomycota</taxon>
        <taxon>Saccharomycotina</taxon>
        <taxon>Pichiomycetes</taxon>
        <taxon>Pichiales</taxon>
        <taxon>Pichiaceae</taxon>
        <taxon>Pichia</taxon>
    </lineage>
</organism>
<dbReference type="AlphaFoldDB" id="A0A099NP02"/>
<comment type="caution">
    <text evidence="3">The sequence shown here is derived from an EMBL/GenBank/DDBJ whole genome shotgun (WGS) entry which is preliminary data.</text>
</comment>
<evidence type="ECO:0000313" key="3">
    <source>
        <dbReference type="EMBL" id="KGK34508.1"/>
    </source>
</evidence>
<evidence type="ECO:0000313" key="4">
    <source>
        <dbReference type="Proteomes" id="UP000029867"/>
    </source>
</evidence>
<feature type="non-terminal residue" evidence="3">
    <location>
        <position position="1"/>
    </location>
</feature>
<protein>
    <submittedName>
        <fullName evidence="3">Uncharacterized protein</fullName>
    </submittedName>
</protein>
<sequence length="53" mass="5928">GPTIRPTLRPATRPGSGAGTTVDNVQNRPSTRQCRHLWCRRHNRLGSSQLHLL</sequence>
<dbReference type="Proteomes" id="UP000029867">
    <property type="component" value="Unassembled WGS sequence"/>
</dbReference>
<dbReference type="EMBL" id="JQFK01001570">
    <property type="protein sequence ID" value="KGK34508.1"/>
    <property type="molecule type" value="Genomic_DNA"/>
</dbReference>
<feature type="compositionally biased region" description="Polar residues" evidence="1">
    <location>
        <begin position="19"/>
        <end position="28"/>
    </location>
</feature>
<dbReference type="EMBL" id="JQFK01001608">
    <property type="protein sequence ID" value="KGK34470.1"/>
    <property type="molecule type" value="Genomic_DNA"/>
</dbReference>
<evidence type="ECO:0000313" key="2">
    <source>
        <dbReference type="EMBL" id="KGK34470.1"/>
    </source>
</evidence>
<feature type="non-terminal residue" evidence="3">
    <location>
        <position position="53"/>
    </location>
</feature>
<accession>A0A099NP02</accession>
<gene>
    <name evidence="3" type="ORF">JL09_g6345</name>
    <name evidence="2" type="ORF">JL09_g6383</name>
</gene>
<name>A0A099NP02_PICKU</name>
<feature type="region of interest" description="Disordered" evidence="1">
    <location>
        <begin position="1"/>
        <end position="28"/>
    </location>
</feature>
<reference evidence="3" key="2">
    <citation type="submission" date="2014-08" db="EMBL/GenBank/DDBJ databases">
        <title>Exploiting Issatchenkia orientalis SD108 for Succinic Acid Production.</title>
        <authorList>
            <person name="Xiao H."/>
            <person name="Shao Z."/>
            <person name="Jiang Y."/>
            <person name="Dole S."/>
            <person name="Zhao H."/>
        </authorList>
    </citation>
    <scope>NUCLEOTIDE SEQUENCE [LARGE SCALE GENOMIC DNA]</scope>
    <source>
        <strain evidence="3">SD108</strain>
    </source>
</reference>
<evidence type="ECO:0000256" key="1">
    <source>
        <dbReference type="SAM" id="MobiDB-lite"/>
    </source>
</evidence>